<dbReference type="OrthoDB" id="532318at2"/>
<dbReference type="GO" id="GO:0005198">
    <property type="term" value="F:structural molecule activity"/>
    <property type="evidence" value="ECO:0007669"/>
    <property type="project" value="InterPro"/>
</dbReference>
<dbReference type="InterPro" id="IPR018493">
    <property type="entry name" value="GvpA-like_CS"/>
</dbReference>
<dbReference type="Pfam" id="PF00741">
    <property type="entry name" value="Gas_vesicle"/>
    <property type="match status" value="1"/>
</dbReference>
<dbReference type="GO" id="GO:0012506">
    <property type="term" value="C:vesicle membrane"/>
    <property type="evidence" value="ECO:0007669"/>
    <property type="project" value="InterPro"/>
</dbReference>
<dbReference type="PANTHER" id="PTHR35344">
    <property type="entry name" value="GAS VESICLE STRUCTURAL PROTEIN 2-RELATED"/>
    <property type="match status" value="1"/>
</dbReference>
<proteinExistence type="inferred from homology"/>
<evidence type="ECO:0000256" key="1">
    <source>
        <dbReference type="ARBA" id="ARBA00022987"/>
    </source>
</evidence>
<dbReference type="KEGG" id="mtun:MTUNDRAET4_0092.1"/>
<dbReference type="PROSITE" id="PS00234">
    <property type="entry name" value="GAS_VESICLE_A_1"/>
    <property type="match status" value="1"/>
</dbReference>
<protein>
    <submittedName>
        <fullName evidence="4">Gas vesicle structural protein</fullName>
    </submittedName>
</protein>
<evidence type="ECO:0000313" key="4">
    <source>
        <dbReference type="EMBL" id="VFU16418.1"/>
    </source>
</evidence>
<evidence type="ECO:0000313" key="5">
    <source>
        <dbReference type="Proteomes" id="UP000294360"/>
    </source>
</evidence>
<dbReference type="EMBL" id="LR536451">
    <property type="protein sequence ID" value="VFU16418.1"/>
    <property type="molecule type" value="Genomic_DNA"/>
</dbReference>
<gene>
    <name evidence="4" type="ORF">MTUNDRAET4_0092</name>
</gene>
<dbReference type="InterPro" id="IPR000638">
    <property type="entry name" value="Gas-vesicle_GvpA-like"/>
</dbReference>
<evidence type="ECO:0000256" key="3">
    <source>
        <dbReference type="ARBA" id="ARBA00035646"/>
    </source>
</evidence>
<dbReference type="GO" id="GO:0031411">
    <property type="term" value="C:gas vesicle"/>
    <property type="evidence" value="ECO:0007669"/>
    <property type="project" value="UniProtKB-SubCell"/>
</dbReference>
<comment type="subcellular location">
    <subcellularLocation>
        <location evidence="2">Gas vesicle</location>
    </subcellularLocation>
</comment>
<dbReference type="AlphaFoldDB" id="A0A4U8Z6Q3"/>
<evidence type="ECO:0000256" key="2">
    <source>
        <dbReference type="ARBA" id="ARBA00035108"/>
    </source>
</evidence>
<accession>A0A4U8Z6Q3</accession>
<sequence>MPSANSLTHSVDSTNLADLLERILDKGVVIAGDISIKLVEVELLTIQLRLVICSVDKAQELGLDWWNYSGRPDRLALERTAALEAMDARLGRIEQALGAVVAAPFEQGSTTHG</sequence>
<comment type="similarity">
    <text evidence="3">Belongs to the gas vesicle GvpA family.</text>
</comment>
<dbReference type="PANTHER" id="PTHR35344:SF4">
    <property type="entry name" value="GAS VESICLE PROTEIN A1"/>
    <property type="match status" value="1"/>
</dbReference>
<keyword evidence="1" id="KW-0304">Gas vesicle</keyword>
<geneLocation type="plasmid" evidence="4 5">
    <name>2</name>
</geneLocation>
<keyword evidence="4" id="KW-0614">Plasmid</keyword>
<dbReference type="Proteomes" id="UP000294360">
    <property type="component" value="Plasmid 2"/>
</dbReference>
<organism evidence="4 5">
    <name type="scientific">Methylocella tundrae</name>
    <dbReference type="NCBI Taxonomy" id="227605"/>
    <lineage>
        <taxon>Bacteria</taxon>
        <taxon>Pseudomonadati</taxon>
        <taxon>Pseudomonadota</taxon>
        <taxon>Alphaproteobacteria</taxon>
        <taxon>Hyphomicrobiales</taxon>
        <taxon>Beijerinckiaceae</taxon>
        <taxon>Methylocella</taxon>
    </lineage>
</organism>
<dbReference type="RefSeq" id="WP_134492845.1">
    <property type="nucleotide sequence ID" value="NZ_CP139088.1"/>
</dbReference>
<reference evidence="4 5" key="1">
    <citation type="submission" date="2019-03" db="EMBL/GenBank/DDBJ databases">
        <authorList>
            <person name="Kox A.R. M."/>
        </authorList>
    </citation>
    <scope>NUCLEOTIDE SEQUENCE [LARGE SCALE GENOMIC DNA]</scope>
    <source>
        <strain evidence="4">MTUNDRAET4 annotated genome</strain>
        <plasmid evidence="5">2</plasmid>
    </source>
</reference>
<name>A0A4U8Z6Q3_METTU</name>
<dbReference type="InterPro" id="IPR050530">
    <property type="entry name" value="GvpA"/>
</dbReference>